<organism evidence="1 2">
    <name type="scientific">Aquimarina rubra</name>
    <dbReference type="NCBI Taxonomy" id="1920033"/>
    <lineage>
        <taxon>Bacteria</taxon>
        <taxon>Pseudomonadati</taxon>
        <taxon>Bacteroidota</taxon>
        <taxon>Flavobacteriia</taxon>
        <taxon>Flavobacteriales</taxon>
        <taxon>Flavobacteriaceae</taxon>
        <taxon>Aquimarina</taxon>
    </lineage>
</organism>
<dbReference type="Proteomes" id="UP001597319">
    <property type="component" value="Unassembled WGS sequence"/>
</dbReference>
<evidence type="ECO:0000313" key="1">
    <source>
        <dbReference type="EMBL" id="MFD2562819.1"/>
    </source>
</evidence>
<sequence length="51" mass="6230">MQRSKLLLEKRKQFVQNYVENNSEKQMKVIVEELIEQLFISEKTIYNILKD</sequence>
<dbReference type="RefSeq" id="WP_378291740.1">
    <property type="nucleotide sequence ID" value="NZ_JBHULE010000019.1"/>
</dbReference>
<gene>
    <name evidence="1" type="ORF">ACFSR1_09105</name>
</gene>
<accession>A0ABW5LFE4</accession>
<name>A0ABW5LFE4_9FLAO</name>
<keyword evidence="2" id="KW-1185">Reference proteome</keyword>
<proteinExistence type="predicted"/>
<comment type="caution">
    <text evidence="1">The sequence shown here is derived from an EMBL/GenBank/DDBJ whole genome shotgun (WGS) entry which is preliminary data.</text>
</comment>
<evidence type="ECO:0008006" key="3">
    <source>
        <dbReference type="Google" id="ProtNLM"/>
    </source>
</evidence>
<evidence type="ECO:0000313" key="2">
    <source>
        <dbReference type="Proteomes" id="UP001597319"/>
    </source>
</evidence>
<reference evidence="2" key="1">
    <citation type="journal article" date="2019" name="Int. J. Syst. Evol. Microbiol.">
        <title>The Global Catalogue of Microorganisms (GCM) 10K type strain sequencing project: providing services to taxonomists for standard genome sequencing and annotation.</title>
        <authorList>
            <consortium name="The Broad Institute Genomics Platform"/>
            <consortium name="The Broad Institute Genome Sequencing Center for Infectious Disease"/>
            <person name="Wu L."/>
            <person name="Ma J."/>
        </authorList>
    </citation>
    <scope>NUCLEOTIDE SEQUENCE [LARGE SCALE GENOMIC DNA]</scope>
    <source>
        <strain evidence="2">KCTC 52274</strain>
    </source>
</reference>
<dbReference type="EMBL" id="JBHULE010000019">
    <property type="protein sequence ID" value="MFD2562819.1"/>
    <property type="molecule type" value="Genomic_DNA"/>
</dbReference>
<protein>
    <recommendedName>
        <fullName evidence="3">Helix-turn-helix domain-containing protein</fullName>
    </recommendedName>
</protein>